<evidence type="ECO:0000256" key="25">
    <source>
        <dbReference type="RuleBase" id="RU004335"/>
    </source>
</evidence>
<keyword evidence="16" id="KW-0611">Plant defense</keyword>
<keyword evidence="7" id="KW-1003">Cell membrane</keyword>
<accession>A0A1J7HQJ9</accession>
<evidence type="ECO:0000313" key="29">
    <source>
        <dbReference type="EMBL" id="OIW15054.1"/>
    </source>
</evidence>
<evidence type="ECO:0000256" key="6">
    <source>
        <dbReference type="ARBA" id="ARBA00013065"/>
    </source>
</evidence>
<keyword evidence="20" id="KW-0325">Glycoprotein</keyword>
<keyword evidence="21" id="KW-0449">Lipoprotein</keyword>
<evidence type="ECO:0000256" key="19">
    <source>
        <dbReference type="ARBA" id="ARBA00023157"/>
    </source>
</evidence>
<dbReference type="Proteomes" id="UP000188354">
    <property type="component" value="Chromosome LG03"/>
</dbReference>
<keyword evidence="11" id="KW-0808">Transferase</keyword>
<feature type="chain" id="PRO_5013131596" description="(1-&gt;3)-beta-glucan endohydrolase" evidence="27">
    <location>
        <begin position="29"/>
        <end position="830"/>
    </location>
</feature>
<dbReference type="InterPro" id="IPR001057">
    <property type="entry name" value="Glu/AcGlu_kinase"/>
</dbReference>
<dbReference type="InterPro" id="IPR000490">
    <property type="entry name" value="Glyco_hydro_17"/>
</dbReference>
<feature type="domain" description="X8" evidence="28">
    <location>
        <begin position="366"/>
        <end position="450"/>
    </location>
</feature>
<protein>
    <recommendedName>
        <fullName evidence="23">(1-&gt;3)-beta-glucan endohydrolase</fullName>
        <ecNumber evidence="6">2.7.2.8</ecNumber>
        <ecNumber evidence="5">3.2.1.39</ecNumber>
    </recommendedName>
    <alternativeName>
        <fullName evidence="24">Beta-1,3-endoglucanase</fullName>
    </alternativeName>
</protein>
<comment type="pathway">
    <text evidence="3">Amino-acid biosynthesis; L-arginine biosynthesis; N(2)-acetyl-L-ornithine from L-glutamate: step 2/4.</text>
</comment>
<organism evidence="29 30">
    <name type="scientific">Lupinus angustifolius</name>
    <name type="common">Narrow-leaved blue lupine</name>
    <dbReference type="NCBI Taxonomy" id="3871"/>
    <lineage>
        <taxon>Eukaryota</taxon>
        <taxon>Viridiplantae</taxon>
        <taxon>Streptophyta</taxon>
        <taxon>Embryophyta</taxon>
        <taxon>Tracheophyta</taxon>
        <taxon>Spermatophyta</taxon>
        <taxon>Magnoliopsida</taxon>
        <taxon>eudicotyledons</taxon>
        <taxon>Gunneridae</taxon>
        <taxon>Pentapetalae</taxon>
        <taxon>rosids</taxon>
        <taxon>fabids</taxon>
        <taxon>Fabales</taxon>
        <taxon>Fabaceae</taxon>
        <taxon>Papilionoideae</taxon>
        <taxon>50 kb inversion clade</taxon>
        <taxon>genistoids sensu lato</taxon>
        <taxon>core genistoids</taxon>
        <taxon>Genisteae</taxon>
        <taxon>Lupinus</taxon>
    </lineage>
</organism>
<dbReference type="CDD" id="cd04250">
    <property type="entry name" value="AAK_NAGK-C"/>
    <property type="match status" value="1"/>
</dbReference>
<dbReference type="FunFam" id="3.40.1160.10:FF:000004">
    <property type="entry name" value="Acetylglutamate kinase"/>
    <property type="match status" value="1"/>
</dbReference>
<evidence type="ECO:0000256" key="21">
    <source>
        <dbReference type="ARBA" id="ARBA00023288"/>
    </source>
</evidence>
<evidence type="ECO:0000256" key="13">
    <source>
        <dbReference type="ARBA" id="ARBA00022741"/>
    </source>
</evidence>
<evidence type="ECO:0000256" key="7">
    <source>
        <dbReference type="ARBA" id="ARBA00022475"/>
    </source>
</evidence>
<dbReference type="GO" id="GO:0006952">
    <property type="term" value="P:defense response"/>
    <property type="evidence" value="ECO:0007669"/>
    <property type="project" value="UniProtKB-KW"/>
</dbReference>
<dbReference type="InterPro" id="IPR037528">
    <property type="entry name" value="ArgB"/>
</dbReference>
<keyword evidence="15 26" id="KW-0378">Hydrolase</keyword>
<dbReference type="AlphaFoldDB" id="A0A1J7HQJ9"/>
<evidence type="ECO:0000256" key="4">
    <source>
        <dbReference type="ARBA" id="ARBA00008773"/>
    </source>
</evidence>
<keyword evidence="8" id="KW-0055">Arginine biosynthesis</keyword>
<evidence type="ECO:0000256" key="17">
    <source>
        <dbReference type="ARBA" id="ARBA00022840"/>
    </source>
</evidence>
<dbReference type="SUPFAM" id="SSF51445">
    <property type="entry name" value="(Trans)glycosidases"/>
    <property type="match status" value="1"/>
</dbReference>
<dbReference type="GO" id="GO:0005886">
    <property type="term" value="C:plasma membrane"/>
    <property type="evidence" value="ECO:0007669"/>
    <property type="project" value="UniProtKB-SubCell"/>
</dbReference>
<evidence type="ECO:0000256" key="26">
    <source>
        <dbReference type="RuleBase" id="RU004336"/>
    </source>
</evidence>
<dbReference type="InterPro" id="IPR036393">
    <property type="entry name" value="AceGlu_kinase-like_sf"/>
</dbReference>
<evidence type="ECO:0000256" key="9">
    <source>
        <dbReference type="ARBA" id="ARBA00022605"/>
    </source>
</evidence>
<dbReference type="Pfam" id="PF07983">
    <property type="entry name" value="X8"/>
    <property type="match status" value="1"/>
</dbReference>
<dbReference type="GO" id="GO:0005737">
    <property type="term" value="C:cytoplasm"/>
    <property type="evidence" value="ECO:0007669"/>
    <property type="project" value="InterPro"/>
</dbReference>
<dbReference type="FunFam" id="3.20.20.80:FF:000008">
    <property type="entry name" value="Glucan endo-1,3-beta-glucosidase 5"/>
    <property type="match status" value="1"/>
</dbReference>
<dbReference type="EC" id="2.7.2.8" evidence="6"/>
<dbReference type="HAMAP" id="MF_00082">
    <property type="entry name" value="ArgB"/>
    <property type="match status" value="1"/>
</dbReference>
<dbReference type="Gene3D" id="3.40.1160.10">
    <property type="entry name" value="Acetylglutamate kinase-like"/>
    <property type="match status" value="1"/>
</dbReference>
<dbReference type="InterPro" id="IPR004662">
    <property type="entry name" value="AcgluKinase_fam"/>
</dbReference>
<dbReference type="GO" id="GO:0003991">
    <property type="term" value="F:acetylglutamate kinase activity"/>
    <property type="evidence" value="ECO:0007669"/>
    <property type="project" value="UniProtKB-EC"/>
</dbReference>
<dbReference type="InterPro" id="IPR017853">
    <property type="entry name" value="GH"/>
</dbReference>
<evidence type="ECO:0000256" key="22">
    <source>
        <dbReference type="ARBA" id="ARBA00023295"/>
    </source>
</evidence>
<dbReference type="EC" id="3.2.1.39" evidence="5"/>
<dbReference type="Gene3D" id="3.20.20.80">
    <property type="entry name" value="Glycosidases"/>
    <property type="match status" value="1"/>
</dbReference>
<feature type="signal peptide" evidence="27">
    <location>
        <begin position="1"/>
        <end position="28"/>
    </location>
</feature>
<sequence length="830" mass="89219">MGLLEGAKLSRCIFLLFLNVLLLGSVCGIGVNWGTQATHPLSPSKVVKLMRNNGIQKVKLFDADPGILDALKKSGIQVMVGIPNDMLYTLANSLQAAEKWVSKNVSAHVSSGGVDIRYIAVGNEPFLSTYNGTFESTTLPALQNIQAALTKSGLSNRVKVTVPLNADVYQSSSEKPSDGDFRTDIHDLMLQIVKFLNDNGAPFTVNIYPFISLYADANFPVDYAFFSGFQPAIDDNGKAYDNVFDANHDTLVWALQKNGFGNLPIIVGEIGWPTDGDRNANFVYAQKFNQGFISRYATGKGTPMRPGPIDAYLFSLIDEDNKSIQPGNFERHWGVFYFDGQPKYELNLGSNRGITGAGGVDHLAKKWCVLKPNANLNSDEVAPSVAYACQNADCTSLGYGTSCGNLDIKGNISYAFNSYFQINDQMDSACKFPGLSMITDKDPSAGNCRFKIIIQTDSAGIHERIGVRVFALNLSTLQRSLLHFTLSLTMFVVSLKTPLTNFCSSFPFFSINPNPILPFRSTTKPLAISAAATPLHLQTPAAAAPLTPAQFRVDILSESLPFIQKFRGKTIVVKYGGAAMKSPSLQASVINDLVLLSCVGLRPILVHGGGPEINHWLSRLNIQAVFRDGLRVTDAETMEIVSMVLVGKVNKTLVSLINKAGATAVGLSGMDGRLLTARPSPKAADLGFVGEVARVDPTILRPLIDNNHIPVITSVAADELGQPYNINADTVAGELAAALGAEKLILLTDVAGILEDKDDPKSLVKEIDIKGVKKMVEDGKVGGGMIPKVNCCVRSLAQGVITASIIDGRVPHSLLLEVLTDEGAGTMITG</sequence>
<evidence type="ECO:0000256" key="10">
    <source>
        <dbReference type="ARBA" id="ARBA00022622"/>
    </source>
</evidence>
<evidence type="ECO:0000256" key="11">
    <source>
        <dbReference type="ARBA" id="ARBA00022679"/>
    </source>
</evidence>
<dbReference type="Pfam" id="PF00696">
    <property type="entry name" value="AA_kinase"/>
    <property type="match status" value="1"/>
</dbReference>
<comment type="subcellular location">
    <subcellularLocation>
        <location evidence="2">Cell membrane</location>
        <topology evidence="2">Lipid-anchor</topology>
        <topology evidence="2">GPI-anchor</topology>
    </subcellularLocation>
</comment>
<dbReference type="NCBIfam" id="TIGR00761">
    <property type="entry name" value="argB"/>
    <property type="match status" value="1"/>
</dbReference>
<dbReference type="SMART" id="SM00768">
    <property type="entry name" value="X8"/>
    <property type="match status" value="1"/>
</dbReference>
<evidence type="ECO:0000256" key="24">
    <source>
        <dbReference type="ARBA" id="ARBA00033417"/>
    </source>
</evidence>
<keyword evidence="10" id="KW-0336">GPI-anchor</keyword>
<reference evidence="29 30" key="1">
    <citation type="journal article" date="2017" name="Plant Biotechnol. J.">
        <title>A comprehensive draft genome sequence for lupin (Lupinus angustifolius), an emerging health food: insights into plant-microbe interactions and legume evolution.</title>
        <authorList>
            <person name="Hane J.K."/>
            <person name="Ming Y."/>
            <person name="Kamphuis L.G."/>
            <person name="Nelson M.N."/>
            <person name="Garg G."/>
            <person name="Atkins C.A."/>
            <person name="Bayer P.E."/>
            <person name="Bravo A."/>
            <person name="Bringans S."/>
            <person name="Cannon S."/>
            <person name="Edwards D."/>
            <person name="Foley R."/>
            <person name="Gao L.L."/>
            <person name="Harrison M.J."/>
            <person name="Huang W."/>
            <person name="Hurgobin B."/>
            <person name="Li S."/>
            <person name="Liu C.W."/>
            <person name="McGrath A."/>
            <person name="Morahan G."/>
            <person name="Murray J."/>
            <person name="Weller J."/>
            <person name="Jian J."/>
            <person name="Singh K.B."/>
        </authorList>
    </citation>
    <scope>NUCLEOTIDE SEQUENCE [LARGE SCALE GENOMIC DNA]</scope>
    <source>
        <strain evidence="30">cv. Tanjil</strain>
        <tissue evidence="29">Whole plant</tissue>
    </source>
</reference>
<dbReference type="Gene3D" id="1.20.58.1040">
    <property type="match status" value="1"/>
</dbReference>
<keyword evidence="19" id="KW-1015">Disulfide bond</keyword>
<evidence type="ECO:0000256" key="12">
    <source>
        <dbReference type="ARBA" id="ARBA00022729"/>
    </source>
</evidence>
<evidence type="ECO:0000256" key="23">
    <source>
        <dbReference type="ARBA" id="ARBA00033335"/>
    </source>
</evidence>
<evidence type="ECO:0000256" key="2">
    <source>
        <dbReference type="ARBA" id="ARBA00004609"/>
    </source>
</evidence>
<dbReference type="FunFam" id="1.20.58.1040:FF:000002">
    <property type="entry name" value="Glucan endo-1,3-beta-glucosidase 8"/>
    <property type="match status" value="1"/>
</dbReference>
<dbReference type="EMBL" id="CM007363">
    <property type="protein sequence ID" value="OIW15054.1"/>
    <property type="molecule type" value="Genomic_DNA"/>
</dbReference>
<name>A0A1J7HQJ9_LUPAN</name>
<dbReference type="STRING" id="3871.A0A1J7HQJ9"/>
<keyword evidence="30" id="KW-1185">Reference proteome</keyword>
<evidence type="ECO:0000313" key="30">
    <source>
        <dbReference type="Proteomes" id="UP000188354"/>
    </source>
</evidence>
<dbReference type="PANTHER" id="PTHR32227">
    <property type="entry name" value="GLUCAN ENDO-1,3-BETA-GLUCOSIDASE BG1-RELATED-RELATED"/>
    <property type="match status" value="1"/>
</dbReference>
<evidence type="ECO:0000256" key="8">
    <source>
        <dbReference type="ARBA" id="ARBA00022571"/>
    </source>
</evidence>
<evidence type="ECO:0000256" key="16">
    <source>
        <dbReference type="ARBA" id="ARBA00022821"/>
    </source>
</evidence>
<dbReference type="PRINTS" id="PR00474">
    <property type="entry name" value="GLU5KINASE"/>
</dbReference>
<keyword evidence="22 26" id="KW-0326">Glycosidase</keyword>
<dbReference type="GO" id="GO:0042973">
    <property type="term" value="F:glucan endo-1,3-beta-D-glucosidase activity"/>
    <property type="evidence" value="ECO:0007669"/>
    <property type="project" value="UniProtKB-EC"/>
</dbReference>
<dbReference type="InterPro" id="IPR044965">
    <property type="entry name" value="Glyco_hydro_17_plant"/>
</dbReference>
<comment type="similarity">
    <text evidence="4 25">Belongs to the glycosyl hydrolase 17 family.</text>
</comment>
<dbReference type="GO" id="GO:0005524">
    <property type="term" value="F:ATP binding"/>
    <property type="evidence" value="ECO:0007669"/>
    <property type="project" value="UniProtKB-KW"/>
</dbReference>
<evidence type="ECO:0000256" key="27">
    <source>
        <dbReference type="SAM" id="SignalP"/>
    </source>
</evidence>
<evidence type="ECO:0000256" key="15">
    <source>
        <dbReference type="ARBA" id="ARBA00022801"/>
    </source>
</evidence>
<dbReference type="Gramene" id="OIW15054">
    <property type="protein sequence ID" value="OIW15054"/>
    <property type="gene ID" value="TanjilG_13981"/>
</dbReference>
<proteinExistence type="inferred from homology"/>
<dbReference type="InterPro" id="IPR012946">
    <property type="entry name" value="X8"/>
</dbReference>
<keyword evidence="9" id="KW-0028">Amino-acid biosynthesis</keyword>
<keyword evidence="17" id="KW-0067">ATP-binding</keyword>
<dbReference type="GO" id="GO:0098552">
    <property type="term" value="C:side of membrane"/>
    <property type="evidence" value="ECO:0007669"/>
    <property type="project" value="UniProtKB-KW"/>
</dbReference>
<keyword evidence="12 27" id="KW-0732">Signal</keyword>
<dbReference type="InterPro" id="IPR001048">
    <property type="entry name" value="Asp/Glu/Uridylate_kinase"/>
</dbReference>
<dbReference type="PROSITE" id="PS00587">
    <property type="entry name" value="GLYCOSYL_HYDROL_F17"/>
    <property type="match status" value="1"/>
</dbReference>
<evidence type="ECO:0000256" key="5">
    <source>
        <dbReference type="ARBA" id="ARBA00012780"/>
    </source>
</evidence>
<dbReference type="InterPro" id="IPR041727">
    <property type="entry name" value="NAGK-C"/>
</dbReference>
<keyword evidence="14" id="KW-0418">Kinase</keyword>
<evidence type="ECO:0000256" key="18">
    <source>
        <dbReference type="ARBA" id="ARBA00023136"/>
    </source>
</evidence>
<evidence type="ECO:0000259" key="28">
    <source>
        <dbReference type="SMART" id="SM00768"/>
    </source>
</evidence>
<evidence type="ECO:0000256" key="14">
    <source>
        <dbReference type="ARBA" id="ARBA00022777"/>
    </source>
</evidence>
<evidence type="ECO:0000256" key="1">
    <source>
        <dbReference type="ARBA" id="ARBA00000382"/>
    </source>
</evidence>
<dbReference type="Pfam" id="PF00332">
    <property type="entry name" value="Glyco_hydro_17"/>
    <property type="match status" value="1"/>
</dbReference>
<evidence type="ECO:0000256" key="20">
    <source>
        <dbReference type="ARBA" id="ARBA00023180"/>
    </source>
</evidence>
<keyword evidence="18" id="KW-0472">Membrane</keyword>
<comment type="catalytic activity">
    <reaction evidence="1">
        <text>Hydrolysis of (1-&gt;3)-beta-D-glucosidic linkages in (1-&gt;3)-beta-D-glucans.</text>
        <dbReference type="EC" id="3.2.1.39"/>
    </reaction>
</comment>
<dbReference type="GO" id="GO:0005975">
    <property type="term" value="P:carbohydrate metabolic process"/>
    <property type="evidence" value="ECO:0007669"/>
    <property type="project" value="InterPro"/>
</dbReference>
<dbReference type="SUPFAM" id="SSF53633">
    <property type="entry name" value="Carbamate kinase-like"/>
    <property type="match status" value="1"/>
</dbReference>
<evidence type="ECO:0000256" key="3">
    <source>
        <dbReference type="ARBA" id="ARBA00004828"/>
    </source>
</evidence>
<keyword evidence="13" id="KW-0547">Nucleotide-binding</keyword>
<dbReference type="GO" id="GO:0006526">
    <property type="term" value="P:L-arginine biosynthetic process"/>
    <property type="evidence" value="ECO:0007669"/>
    <property type="project" value="UniProtKB-KW"/>
</dbReference>
<gene>
    <name evidence="29" type="ORF">TanjilG_13981</name>
</gene>